<proteinExistence type="inferred from homology"/>
<dbReference type="PANTHER" id="PTHR11206">
    <property type="entry name" value="MULTIDRUG RESISTANCE PROTEIN"/>
    <property type="match status" value="1"/>
</dbReference>
<dbReference type="InterPro" id="IPR002528">
    <property type="entry name" value="MATE_fam"/>
</dbReference>
<evidence type="ECO:0000256" key="4">
    <source>
        <dbReference type="ARBA" id="ARBA00022989"/>
    </source>
</evidence>
<accession>A0A9P6J3Q8</accession>
<keyword evidence="9" id="KW-1185">Reference proteome</keyword>
<dbReference type="GO" id="GO:0016020">
    <property type="term" value="C:membrane"/>
    <property type="evidence" value="ECO:0007669"/>
    <property type="project" value="UniProtKB-SubCell"/>
</dbReference>
<feature type="transmembrane region" description="Helical" evidence="7">
    <location>
        <begin position="430"/>
        <end position="449"/>
    </location>
</feature>
<dbReference type="InterPro" id="IPR045069">
    <property type="entry name" value="MATE_euk"/>
</dbReference>
<name>A0A9P6J3Q8_MORAP</name>
<keyword evidence="3 7" id="KW-0812">Transmembrane</keyword>
<keyword evidence="5 7" id="KW-0472">Membrane</keyword>
<evidence type="ECO:0000256" key="3">
    <source>
        <dbReference type="ARBA" id="ARBA00022692"/>
    </source>
</evidence>
<feature type="transmembrane region" description="Helical" evidence="7">
    <location>
        <begin position="350"/>
        <end position="369"/>
    </location>
</feature>
<evidence type="ECO:0000256" key="6">
    <source>
        <dbReference type="SAM" id="MobiDB-lite"/>
    </source>
</evidence>
<keyword evidence="4 7" id="KW-1133">Transmembrane helix</keyword>
<feature type="region of interest" description="Disordered" evidence="6">
    <location>
        <begin position="1"/>
        <end position="109"/>
    </location>
</feature>
<dbReference type="GO" id="GO:1990961">
    <property type="term" value="P:xenobiotic detoxification by transmembrane export across the plasma membrane"/>
    <property type="evidence" value="ECO:0007669"/>
    <property type="project" value="InterPro"/>
</dbReference>
<feature type="transmembrane region" description="Helical" evidence="7">
    <location>
        <begin position="469"/>
        <end position="491"/>
    </location>
</feature>
<feature type="transmembrane region" description="Helical" evidence="7">
    <location>
        <begin position="389"/>
        <end position="409"/>
    </location>
</feature>
<feature type="transmembrane region" description="Helical" evidence="7">
    <location>
        <begin position="498"/>
        <end position="519"/>
    </location>
</feature>
<evidence type="ECO:0000256" key="5">
    <source>
        <dbReference type="ARBA" id="ARBA00023136"/>
    </source>
</evidence>
<evidence type="ECO:0000313" key="8">
    <source>
        <dbReference type="EMBL" id="KAF9961261.1"/>
    </source>
</evidence>
<comment type="subcellular location">
    <subcellularLocation>
        <location evidence="1">Membrane</location>
        <topology evidence="1">Multi-pass membrane protein</topology>
    </subcellularLocation>
</comment>
<sequence>MSSFPKHSFEQAYDNAFPPSPPLQNAALPTVSERSPLITKAPSNAHSQYLQPGQSYTSNDSAQSYVTANSSSPPTDETESLLEQGGASTVGSPSLHHRSHLGDTSSIGNSISGGPLSVRELTMREFKILLRYSGPVVLTYVLQNSMQLASLISLGHLGSIELAASSLASMFAAVTCWSVSLGTATALDTLCSQSFTSHHPHTLGLHLQRAILVLMLMFIPIAGVWLSSEYIFSLLGQEPALAEHAAIFLRGLLPGAPAFLIFECVKKYLQAQGNMHASTYVLLIVSPINVVLNYMLVWNKYIGIGYIGAPIATSISYWTMLILLLVYIRFVDGYQGWGGWSMDAFTGWPAFLKLAIPGVMMVCTEWWAFEVVSLAASYLGTVALAGQSVVVQTSSLLYTIPFGISIAASNRVGNLIGKGDHRSAKIASRVSLALAVIFGMVNSTMLIIFKERWGRLFSEDPEVVKTVALVLPLVALFQISDGIAGVGGGVLRGVGLQHLGAVLNLVAYYLVAFPIGYVLTFKLGFGLKGLWSALCLALWMVSLGEVWVIMKTDWPTEVQKCKARNDVLAKRRASLQAEIEAAFPETEDDHRHPHSS</sequence>
<feature type="transmembrane region" description="Helical" evidence="7">
    <location>
        <begin position="277"/>
        <end position="298"/>
    </location>
</feature>
<evidence type="ECO:0008006" key="10">
    <source>
        <dbReference type="Google" id="ProtNLM"/>
    </source>
</evidence>
<dbReference type="Proteomes" id="UP000738359">
    <property type="component" value="Unassembled WGS sequence"/>
</dbReference>
<dbReference type="NCBIfam" id="TIGR00797">
    <property type="entry name" value="matE"/>
    <property type="match status" value="1"/>
</dbReference>
<feature type="transmembrane region" description="Helical" evidence="7">
    <location>
        <begin position="304"/>
        <end position="330"/>
    </location>
</feature>
<comment type="caution">
    <text evidence="8">The sequence shown here is derived from an EMBL/GenBank/DDBJ whole genome shotgun (WGS) entry which is preliminary data.</text>
</comment>
<evidence type="ECO:0000256" key="7">
    <source>
        <dbReference type="SAM" id="Phobius"/>
    </source>
</evidence>
<feature type="compositionally biased region" description="Polar residues" evidence="6">
    <location>
        <begin position="41"/>
        <end position="75"/>
    </location>
</feature>
<dbReference type="GO" id="GO:0042910">
    <property type="term" value="F:xenobiotic transmembrane transporter activity"/>
    <property type="evidence" value="ECO:0007669"/>
    <property type="project" value="InterPro"/>
</dbReference>
<dbReference type="EMBL" id="JAAAHY010000592">
    <property type="protein sequence ID" value="KAF9961261.1"/>
    <property type="molecule type" value="Genomic_DNA"/>
</dbReference>
<feature type="transmembrane region" description="Helical" evidence="7">
    <location>
        <begin position="207"/>
        <end position="227"/>
    </location>
</feature>
<dbReference type="OrthoDB" id="2126698at2759"/>
<evidence type="ECO:0000256" key="2">
    <source>
        <dbReference type="ARBA" id="ARBA00010199"/>
    </source>
</evidence>
<reference evidence="8" key="1">
    <citation type="journal article" date="2020" name="Fungal Divers.">
        <title>Resolving the Mortierellaceae phylogeny through synthesis of multi-gene phylogenetics and phylogenomics.</title>
        <authorList>
            <person name="Vandepol N."/>
            <person name="Liber J."/>
            <person name="Desiro A."/>
            <person name="Na H."/>
            <person name="Kennedy M."/>
            <person name="Barry K."/>
            <person name="Grigoriev I.V."/>
            <person name="Miller A.N."/>
            <person name="O'Donnell K."/>
            <person name="Stajich J.E."/>
            <person name="Bonito G."/>
        </authorList>
    </citation>
    <scope>NUCLEOTIDE SEQUENCE</scope>
    <source>
        <strain evidence="8">CK1249</strain>
    </source>
</reference>
<dbReference type="Pfam" id="PF01554">
    <property type="entry name" value="MatE"/>
    <property type="match status" value="2"/>
</dbReference>
<feature type="transmembrane region" description="Helical" evidence="7">
    <location>
        <begin position="247"/>
        <end position="265"/>
    </location>
</feature>
<feature type="transmembrane region" description="Helical" evidence="7">
    <location>
        <begin position="531"/>
        <end position="550"/>
    </location>
</feature>
<dbReference type="AlphaFoldDB" id="A0A9P6J3Q8"/>
<gene>
    <name evidence="8" type="ORF">BGZ70_008332</name>
</gene>
<organism evidence="8 9">
    <name type="scientific">Mortierella alpina</name>
    <name type="common">Oleaginous fungus</name>
    <name type="synonym">Mortierella renispora</name>
    <dbReference type="NCBI Taxonomy" id="64518"/>
    <lineage>
        <taxon>Eukaryota</taxon>
        <taxon>Fungi</taxon>
        <taxon>Fungi incertae sedis</taxon>
        <taxon>Mucoromycota</taxon>
        <taxon>Mortierellomycotina</taxon>
        <taxon>Mortierellomycetes</taxon>
        <taxon>Mortierellales</taxon>
        <taxon>Mortierellaceae</taxon>
        <taxon>Mortierella</taxon>
    </lineage>
</organism>
<comment type="similarity">
    <text evidence="2">Belongs to the multi antimicrobial extrusion (MATE) (TC 2.A.66.1) family.</text>
</comment>
<dbReference type="GO" id="GO:0015297">
    <property type="term" value="F:antiporter activity"/>
    <property type="evidence" value="ECO:0007669"/>
    <property type="project" value="InterPro"/>
</dbReference>
<evidence type="ECO:0000256" key="1">
    <source>
        <dbReference type="ARBA" id="ARBA00004141"/>
    </source>
</evidence>
<protein>
    <recommendedName>
        <fullName evidence="10">MATE efflux family protein</fullName>
    </recommendedName>
</protein>
<dbReference type="CDD" id="cd13132">
    <property type="entry name" value="MATE_eukaryotic"/>
    <property type="match status" value="1"/>
</dbReference>
<evidence type="ECO:0000313" key="9">
    <source>
        <dbReference type="Proteomes" id="UP000738359"/>
    </source>
</evidence>